<name>A0A6L8VM10_9RHOB</name>
<accession>A0A6L8VM10</accession>
<gene>
    <name evidence="2" type="ORF">GS660_19435</name>
</gene>
<feature type="signal peptide" evidence="1">
    <location>
        <begin position="1"/>
        <end position="17"/>
    </location>
</feature>
<dbReference type="RefSeq" id="WP_161348646.1">
    <property type="nucleotide sequence ID" value="NZ_BMGW01000022.1"/>
</dbReference>
<reference evidence="2 3" key="1">
    <citation type="submission" date="2020-01" db="EMBL/GenBank/DDBJ databases">
        <title>Frigidibacter albus SP32T (=CGMCC 1.13995T).</title>
        <authorList>
            <person name="Liao X."/>
        </authorList>
    </citation>
    <scope>NUCLEOTIDE SEQUENCE [LARGE SCALE GENOMIC DNA]</scope>
    <source>
        <strain evidence="2 3">SP32</strain>
    </source>
</reference>
<proteinExistence type="predicted"/>
<organism evidence="2 3">
    <name type="scientific">Frigidibacter albus</name>
    <dbReference type="NCBI Taxonomy" id="1465486"/>
    <lineage>
        <taxon>Bacteria</taxon>
        <taxon>Pseudomonadati</taxon>
        <taxon>Pseudomonadota</taxon>
        <taxon>Alphaproteobacteria</taxon>
        <taxon>Rhodobacterales</taxon>
        <taxon>Paracoccaceae</taxon>
        <taxon>Frigidibacter</taxon>
    </lineage>
</organism>
<evidence type="ECO:0000313" key="3">
    <source>
        <dbReference type="Proteomes" id="UP000477083"/>
    </source>
</evidence>
<evidence type="ECO:0000313" key="2">
    <source>
        <dbReference type="EMBL" id="MZQ91263.1"/>
    </source>
</evidence>
<dbReference type="EMBL" id="WWNR01000022">
    <property type="protein sequence ID" value="MZQ91263.1"/>
    <property type="molecule type" value="Genomic_DNA"/>
</dbReference>
<keyword evidence="3" id="KW-1185">Reference proteome</keyword>
<comment type="caution">
    <text evidence="2">The sequence shown here is derived from an EMBL/GenBank/DDBJ whole genome shotgun (WGS) entry which is preliminary data.</text>
</comment>
<keyword evidence="1" id="KW-0732">Signal</keyword>
<evidence type="ECO:0000256" key="1">
    <source>
        <dbReference type="SAM" id="SignalP"/>
    </source>
</evidence>
<feature type="chain" id="PRO_5027086636" evidence="1">
    <location>
        <begin position="18"/>
        <end position="120"/>
    </location>
</feature>
<sequence length="120" mass="12749">MLFGLVLSLLAAAIVFADEIPQDWVPEAIALPDDAEIVMDRAIGSGIRMFSFSTGADVEALFNAWTAALEENGYTIRPQPAEFDVTAIEFSGGALLNAKIATSAPSEGDRVVITFDATLQ</sequence>
<protein>
    <submittedName>
        <fullName evidence="2">Uncharacterized protein</fullName>
    </submittedName>
</protein>
<dbReference type="Proteomes" id="UP000477083">
    <property type="component" value="Unassembled WGS sequence"/>
</dbReference>
<dbReference type="OrthoDB" id="7451388at2"/>
<dbReference type="AlphaFoldDB" id="A0A6L8VM10"/>